<dbReference type="InterPro" id="IPR025230">
    <property type="entry name" value="DUF4172"/>
</dbReference>
<evidence type="ECO:0000256" key="2">
    <source>
        <dbReference type="PIRSR" id="PIRSR640198-2"/>
    </source>
</evidence>
<dbReference type="PANTHER" id="PTHR13504">
    <property type="entry name" value="FIDO DOMAIN-CONTAINING PROTEIN DDB_G0283145"/>
    <property type="match status" value="1"/>
</dbReference>
<keyword evidence="2" id="KW-0547">Nucleotide-binding</keyword>
<dbReference type="InterPro" id="IPR036597">
    <property type="entry name" value="Fido-like_dom_sf"/>
</dbReference>
<name>A0A1H3P2V6_9BACT</name>
<dbReference type="STRING" id="651662.SAMN04488069_12040"/>
<feature type="domain" description="Fido" evidence="3">
    <location>
        <begin position="118"/>
        <end position="272"/>
    </location>
</feature>
<dbReference type="Pfam" id="PF02661">
    <property type="entry name" value="Fic"/>
    <property type="match status" value="1"/>
</dbReference>
<protein>
    <submittedName>
        <fullName evidence="4">Fic family protein</fullName>
    </submittedName>
</protein>
<dbReference type="InterPro" id="IPR040198">
    <property type="entry name" value="Fido_containing"/>
</dbReference>
<dbReference type="SUPFAM" id="SSF140931">
    <property type="entry name" value="Fic-like"/>
    <property type="match status" value="1"/>
</dbReference>
<feature type="binding site" evidence="2">
    <location>
        <begin position="211"/>
        <end position="218"/>
    </location>
    <ligand>
        <name>ATP</name>
        <dbReference type="ChEBI" id="CHEBI:30616"/>
    </ligand>
</feature>
<evidence type="ECO:0000256" key="1">
    <source>
        <dbReference type="PIRSR" id="PIRSR640198-1"/>
    </source>
</evidence>
<sequence>MRRIVPYIHERPDWPAFTWDPAVLEALLGTVRHQQGRLLGRLEALGVDLRAEATLRTLTLDVLKSSEIEGELLPPASVRSSIAWRLGLEQAALPPTDRRVEGVVAMLLDATQQAAAPLTANRLFGWHAALFPTGYSGLYPLQVGAWRTGPMQVVSGPLGRERVHYDAPAAAELDAQMQHFLAWFNADQGLDPVLKAGLAHFWFVTIHPFDDGNGRIARAIADLQLARADGTGQRCYSLSAQIQAERQAYYDLLETSQRGPLDVTPWLDWFLGCLGRALQAAEQTLGQVLAKARFWEQHRDAAFTVRQRQLLTRLLDGFEGKFTTAKWARMAHCSQDTAGRDIADLVAQGVLVHEGAGGRSTSYRLAPEPDAR</sequence>
<proteinExistence type="predicted"/>
<dbReference type="GO" id="GO:0005524">
    <property type="term" value="F:ATP binding"/>
    <property type="evidence" value="ECO:0007669"/>
    <property type="project" value="UniProtKB-KW"/>
</dbReference>
<organism evidence="4 5">
    <name type="scientific">Hymenobacter psychrophilus</name>
    <dbReference type="NCBI Taxonomy" id="651662"/>
    <lineage>
        <taxon>Bacteria</taxon>
        <taxon>Pseudomonadati</taxon>
        <taxon>Bacteroidota</taxon>
        <taxon>Cytophagia</taxon>
        <taxon>Cytophagales</taxon>
        <taxon>Hymenobacteraceae</taxon>
        <taxon>Hymenobacter</taxon>
    </lineage>
</organism>
<dbReference type="AlphaFoldDB" id="A0A1H3P2V6"/>
<gene>
    <name evidence="4" type="ORF">SAMN04488069_12040</name>
</gene>
<dbReference type="Gene3D" id="1.10.3290.10">
    <property type="entry name" value="Fido-like domain"/>
    <property type="match status" value="1"/>
</dbReference>
<feature type="binding site" evidence="2">
    <location>
        <begin position="249"/>
        <end position="250"/>
    </location>
    <ligand>
        <name>ATP</name>
        <dbReference type="ChEBI" id="CHEBI:30616"/>
    </ligand>
</feature>
<dbReference type="RefSeq" id="WP_175471065.1">
    <property type="nucleotide sequence ID" value="NZ_FNOV01000020.1"/>
</dbReference>
<dbReference type="Gene3D" id="1.10.10.10">
    <property type="entry name" value="Winged helix-like DNA-binding domain superfamily/Winged helix DNA-binding domain"/>
    <property type="match status" value="1"/>
</dbReference>
<dbReference type="InterPro" id="IPR036388">
    <property type="entry name" value="WH-like_DNA-bd_sf"/>
</dbReference>
<dbReference type="Proteomes" id="UP000199249">
    <property type="component" value="Unassembled WGS sequence"/>
</dbReference>
<dbReference type="PANTHER" id="PTHR13504:SF33">
    <property type="entry name" value="FIC FAMILY PROTEIN"/>
    <property type="match status" value="1"/>
</dbReference>
<dbReference type="EMBL" id="FNOV01000020">
    <property type="protein sequence ID" value="SDY94749.1"/>
    <property type="molecule type" value="Genomic_DNA"/>
</dbReference>
<keyword evidence="2" id="KW-0067">ATP-binding</keyword>
<reference evidence="5" key="1">
    <citation type="submission" date="2016-10" db="EMBL/GenBank/DDBJ databases">
        <authorList>
            <person name="Varghese N."/>
            <person name="Submissions S."/>
        </authorList>
    </citation>
    <scope>NUCLEOTIDE SEQUENCE [LARGE SCALE GENOMIC DNA]</scope>
    <source>
        <strain evidence="5">CGMCC 1.8975</strain>
    </source>
</reference>
<dbReference type="InterPro" id="IPR003812">
    <property type="entry name" value="Fido"/>
</dbReference>
<evidence type="ECO:0000313" key="5">
    <source>
        <dbReference type="Proteomes" id="UP000199249"/>
    </source>
</evidence>
<keyword evidence="5" id="KW-1185">Reference proteome</keyword>
<feature type="active site" evidence="1">
    <location>
        <position position="207"/>
    </location>
</feature>
<dbReference type="Pfam" id="PF13776">
    <property type="entry name" value="DUF4172"/>
    <property type="match status" value="1"/>
</dbReference>
<evidence type="ECO:0000259" key="3">
    <source>
        <dbReference type="PROSITE" id="PS51459"/>
    </source>
</evidence>
<dbReference type="PROSITE" id="PS51459">
    <property type="entry name" value="FIDO"/>
    <property type="match status" value="1"/>
</dbReference>
<evidence type="ECO:0000313" key="4">
    <source>
        <dbReference type="EMBL" id="SDY94749.1"/>
    </source>
</evidence>
<accession>A0A1H3P2V6</accession>